<dbReference type="AlphaFoldDB" id="A0A7J9SDA2"/>
<evidence type="ECO:0000256" key="1">
    <source>
        <dbReference type="ARBA" id="ARBA00023015"/>
    </source>
</evidence>
<organism evidence="5 6">
    <name type="scientific">Halobellus ruber</name>
    <dbReference type="NCBI Taxonomy" id="2761102"/>
    <lineage>
        <taxon>Archaea</taxon>
        <taxon>Methanobacteriati</taxon>
        <taxon>Methanobacteriota</taxon>
        <taxon>Stenosarchaea group</taxon>
        <taxon>Halobacteria</taxon>
        <taxon>Halobacteriales</taxon>
        <taxon>Haloferacaceae</taxon>
        <taxon>Halobellus</taxon>
    </lineage>
</organism>
<dbReference type="RefSeq" id="WP_185191279.1">
    <property type="nucleotide sequence ID" value="NZ_JACKXD010000001.1"/>
</dbReference>
<gene>
    <name evidence="5" type="ORF">H5V44_01020</name>
</gene>
<feature type="domain" description="HTH bat-type" evidence="3">
    <location>
        <begin position="162"/>
        <end position="213"/>
    </location>
</feature>
<evidence type="ECO:0000313" key="6">
    <source>
        <dbReference type="Proteomes" id="UP000546257"/>
    </source>
</evidence>
<evidence type="ECO:0000313" key="5">
    <source>
        <dbReference type="EMBL" id="MBB6644895.1"/>
    </source>
</evidence>
<feature type="domain" description="HVO-0513-like N-terminal" evidence="4">
    <location>
        <begin position="22"/>
        <end position="150"/>
    </location>
</feature>
<keyword evidence="2" id="KW-0804">Transcription</keyword>
<accession>A0A7J9SDA2</accession>
<keyword evidence="6" id="KW-1185">Reference proteome</keyword>
<proteinExistence type="predicted"/>
<keyword evidence="1" id="KW-0805">Transcription regulation</keyword>
<dbReference type="InterPro" id="IPR056493">
    <property type="entry name" value="HVO_0513_N"/>
</dbReference>
<dbReference type="Pfam" id="PF04967">
    <property type="entry name" value="HTH_10"/>
    <property type="match status" value="1"/>
</dbReference>
<dbReference type="Pfam" id="PF24278">
    <property type="entry name" value="HVO_0513_N"/>
    <property type="match status" value="1"/>
</dbReference>
<name>A0A7J9SDA2_9EURY</name>
<dbReference type="InterPro" id="IPR007050">
    <property type="entry name" value="HTH_bacterioopsin"/>
</dbReference>
<dbReference type="PANTHER" id="PTHR34236:SF1">
    <property type="entry name" value="DIMETHYL SULFOXIDE REDUCTASE TRANSCRIPTIONAL ACTIVATOR"/>
    <property type="match status" value="1"/>
</dbReference>
<dbReference type="PANTHER" id="PTHR34236">
    <property type="entry name" value="DIMETHYL SULFOXIDE REDUCTASE TRANSCRIPTIONAL ACTIVATOR"/>
    <property type="match status" value="1"/>
</dbReference>
<evidence type="ECO:0000259" key="4">
    <source>
        <dbReference type="Pfam" id="PF24278"/>
    </source>
</evidence>
<dbReference type="Proteomes" id="UP000546257">
    <property type="component" value="Unassembled WGS sequence"/>
</dbReference>
<dbReference type="EMBL" id="JACKXD010000001">
    <property type="protein sequence ID" value="MBB6644895.1"/>
    <property type="molecule type" value="Genomic_DNA"/>
</dbReference>
<evidence type="ECO:0000259" key="3">
    <source>
        <dbReference type="Pfam" id="PF04967"/>
    </source>
</evidence>
<reference evidence="5 6" key="1">
    <citation type="submission" date="2020-08" db="EMBL/GenBank/DDBJ databases">
        <authorList>
            <person name="Seo M.-J."/>
        </authorList>
    </citation>
    <scope>NUCLEOTIDE SEQUENCE [LARGE SCALE GENOMIC DNA]</scope>
    <source>
        <strain evidence="5 6">MBLA0160</strain>
    </source>
</reference>
<sequence length="224" mass="24282">MKHIRVTAQPDLDRSPSFVAYLLDSPEVAEARALDWNRADVTTSTHLYAIKGDARGFQDAATKTRGVESVTLSATEEPISYSLIDVRDDVVPMFGVIEDALARTGMVVHRPLVYRKGQIHGHVVGDPSALQAVLDRAPETLDIGIDAIGQFPSAQVNPASRLSERQSEAIAVALELGYYDQPRQATHEDVAERLGCAPNTASAHLQKGEAKLVRAGMNTFHSSI</sequence>
<comment type="caution">
    <text evidence="5">The sequence shown here is derived from an EMBL/GenBank/DDBJ whole genome shotgun (WGS) entry which is preliminary data.</text>
</comment>
<protein>
    <submittedName>
        <fullName evidence="5">Helix-turn-helix domain-containing protein</fullName>
    </submittedName>
</protein>
<evidence type="ECO:0000256" key="2">
    <source>
        <dbReference type="ARBA" id="ARBA00023163"/>
    </source>
</evidence>